<feature type="compositionally biased region" description="Acidic residues" evidence="1">
    <location>
        <begin position="241"/>
        <end position="251"/>
    </location>
</feature>
<dbReference type="EMBL" id="JABCKV010000028">
    <property type="protein sequence ID" value="KAG5646023.1"/>
    <property type="molecule type" value="Genomic_DNA"/>
</dbReference>
<evidence type="ECO:0000313" key="2">
    <source>
        <dbReference type="EMBL" id="KAG5646023.1"/>
    </source>
</evidence>
<name>A0A9P7GC62_9AGAR</name>
<dbReference type="OrthoDB" id="424402at2759"/>
<evidence type="ECO:0000313" key="3">
    <source>
        <dbReference type="Proteomes" id="UP000775547"/>
    </source>
</evidence>
<proteinExistence type="predicted"/>
<feature type="compositionally biased region" description="Polar residues" evidence="1">
    <location>
        <begin position="59"/>
        <end position="73"/>
    </location>
</feature>
<accession>A0A9P7GC62</accession>
<feature type="compositionally biased region" description="Basic residues" evidence="1">
    <location>
        <begin position="219"/>
        <end position="234"/>
    </location>
</feature>
<dbReference type="AlphaFoldDB" id="A0A9P7GC62"/>
<sequence length="251" mass="27579">MADNPPTPETGPHLVRITDSGKIKVWVSFALSFLEENENRPIVFHTLPPAPKTKEGETASPTEAQPRTASSKMKCTTSVPRLLSVVEIVKREFVKSLEAKHSPRLAGLHQYNKIGCLEDLGLAMDAPQVEEDRATEIARALSGVNQCVAFQSAFYLTPDAPFRCQYTAEADALYENYALSVRIARAGGTGSDVSALPCPRARGLSVRFRYQPPTLRKLSKSAKMRMKKRERATKHAVAEQVADDSDAIVPD</sequence>
<feature type="region of interest" description="Disordered" evidence="1">
    <location>
        <begin position="219"/>
        <end position="251"/>
    </location>
</feature>
<evidence type="ECO:0000256" key="1">
    <source>
        <dbReference type="SAM" id="MobiDB-lite"/>
    </source>
</evidence>
<gene>
    <name evidence="2" type="ORF">DXG03_004625</name>
</gene>
<dbReference type="Proteomes" id="UP000775547">
    <property type="component" value="Unassembled WGS sequence"/>
</dbReference>
<reference evidence="2" key="1">
    <citation type="submission" date="2020-07" db="EMBL/GenBank/DDBJ databases">
        <authorList>
            <person name="Nieuwenhuis M."/>
            <person name="Van De Peppel L.J.J."/>
        </authorList>
    </citation>
    <scope>NUCLEOTIDE SEQUENCE</scope>
    <source>
        <strain evidence="2">AP01</strain>
        <tissue evidence="2">Mycelium</tissue>
    </source>
</reference>
<reference evidence="2" key="2">
    <citation type="submission" date="2021-10" db="EMBL/GenBank/DDBJ databases">
        <title>Phylogenomics reveals ancestral predisposition of the termite-cultivated fungus Termitomyces towards a domesticated lifestyle.</title>
        <authorList>
            <person name="Auxier B."/>
            <person name="Grum-Grzhimaylo A."/>
            <person name="Cardenas M.E."/>
            <person name="Lodge J.D."/>
            <person name="Laessoe T."/>
            <person name="Pedersen O."/>
            <person name="Smith M.E."/>
            <person name="Kuyper T.W."/>
            <person name="Franco-Molano E.A."/>
            <person name="Baroni T.J."/>
            <person name="Aanen D.K."/>
        </authorList>
    </citation>
    <scope>NUCLEOTIDE SEQUENCE</scope>
    <source>
        <strain evidence="2">AP01</strain>
        <tissue evidence="2">Mycelium</tissue>
    </source>
</reference>
<keyword evidence="3" id="KW-1185">Reference proteome</keyword>
<feature type="region of interest" description="Disordered" evidence="1">
    <location>
        <begin position="44"/>
        <end position="73"/>
    </location>
</feature>
<organism evidence="2 3">
    <name type="scientific">Asterophora parasitica</name>
    <dbReference type="NCBI Taxonomy" id="117018"/>
    <lineage>
        <taxon>Eukaryota</taxon>
        <taxon>Fungi</taxon>
        <taxon>Dikarya</taxon>
        <taxon>Basidiomycota</taxon>
        <taxon>Agaricomycotina</taxon>
        <taxon>Agaricomycetes</taxon>
        <taxon>Agaricomycetidae</taxon>
        <taxon>Agaricales</taxon>
        <taxon>Tricholomatineae</taxon>
        <taxon>Lyophyllaceae</taxon>
        <taxon>Asterophora</taxon>
    </lineage>
</organism>
<comment type="caution">
    <text evidence="2">The sequence shown here is derived from an EMBL/GenBank/DDBJ whole genome shotgun (WGS) entry which is preliminary data.</text>
</comment>
<protein>
    <submittedName>
        <fullName evidence="2">Uncharacterized protein</fullName>
    </submittedName>
</protein>